<evidence type="ECO:0000313" key="2">
    <source>
        <dbReference type="WBParaSite" id="nRc.2.0.1.t04670-RA"/>
    </source>
</evidence>
<dbReference type="AlphaFoldDB" id="A0A915HTF1"/>
<name>A0A915HTF1_ROMCU</name>
<sequence length="136" mass="14799">MQKTIQPSNAQNRIFSYRFNICAPDSVIQGKVAIGGPCDHGVQCFTNFCFNHQCVLRKFFGSYGNKTGGTHCSFSRECFSNYCHMDKAAGSSSTCAPESPMPGKVAGGGPCCRDTNCFSEGVSEIRSLKRFVKNSL</sequence>
<reference evidence="2" key="1">
    <citation type="submission" date="2022-11" db="UniProtKB">
        <authorList>
            <consortium name="WormBaseParasite"/>
        </authorList>
    </citation>
    <scope>IDENTIFICATION</scope>
</reference>
<keyword evidence="1" id="KW-1185">Reference proteome</keyword>
<protein>
    <submittedName>
        <fullName evidence="2">Uncharacterized protein</fullName>
    </submittedName>
</protein>
<dbReference type="Proteomes" id="UP000887565">
    <property type="component" value="Unplaced"/>
</dbReference>
<accession>A0A915HTF1</accession>
<organism evidence="1 2">
    <name type="scientific">Romanomermis culicivorax</name>
    <name type="common">Nematode worm</name>
    <dbReference type="NCBI Taxonomy" id="13658"/>
    <lineage>
        <taxon>Eukaryota</taxon>
        <taxon>Metazoa</taxon>
        <taxon>Ecdysozoa</taxon>
        <taxon>Nematoda</taxon>
        <taxon>Enoplea</taxon>
        <taxon>Dorylaimia</taxon>
        <taxon>Mermithida</taxon>
        <taxon>Mermithoidea</taxon>
        <taxon>Mermithidae</taxon>
        <taxon>Romanomermis</taxon>
    </lineage>
</organism>
<dbReference type="WBParaSite" id="nRc.2.0.1.t04670-RA">
    <property type="protein sequence ID" value="nRc.2.0.1.t04670-RA"/>
    <property type="gene ID" value="nRc.2.0.1.g04670"/>
</dbReference>
<proteinExistence type="predicted"/>
<evidence type="ECO:0000313" key="1">
    <source>
        <dbReference type="Proteomes" id="UP000887565"/>
    </source>
</evidence>